<gene>
    <name evidence="1" type="ORF">PLEPLA_LOCUS7357</name>
</gene>
<proteinExistence type="predicted"/>
<name>A0A9N7TUT2_PLEPL</name>
<evidence type="ECO:0000313" key="1">
    <source>
        <dbReference type="EMBL" id="CAB1419526.1"/>
    </source>
</evidence>
<evidence type="ECO:0000313" key="2">
    <source>
        <dbReference type="Proteomes" id="UP001153269"/>
    </source>
</evidence>
<comment type="caution">
    <text evidence="1">The sequence shown here is derived from an EMBL/GenBank/DDBJ whole genome shotgun (WGS) entry which is preliminary data.</text>
</comment>
<accession>A0A9N7TUT2</accession>
<dbReference type="AlphaFoldDB" id="A0A9N7TUT2"/>
<keyword evidence="2" id="KW-1185">Reference proteome</keyword>
<reference evidence="1" key="1">
    <citation type="submission" date="2020-03" db="EMBL/GenBank/DDBJ databases">
        <authorList>
            <person name="Weist P."/>
        </authorList>
    </citation>
    <scope>NUCLEOTIDE SEQUENCE</scope>
</reference>
<dbReference type="Proteomes" id="UP001153269">
    <property type="component" value="Unassembled WGS sequence"/>
</dbReference>
<organism evidence="1 2">
    <name type="scientific">Pleuronectes platessa</name>
    <name type="common">European plaice</name>
    <dbReference type="NCBI Taxonomy" id="8262"/>
    <lineage>
        <taxon>Eukaryota</taxon>
        <taxon>Metazoa</taxon>
        <taxon>Chordata</taxon>
        <taxon>Craniata</taxon>
        <taxon>Vertebrata</taxon>
        <taxon>Euteleostomi</taxon>
        <taxon>Actinopterygii</taxon>
        <taxon>Neopterygii</taxon>
        <taxon>Teleostei</taxon>
        <taxon>Neoteleostei</taxon>
        <taxon>Acanthomorphata</taxon>
        <taxon>Carangaria</taxon>
        <taxon>Pleuronectiformes</taxon>
        <taxon>Pleuronectoidei</taxon>
        <taxon>Pleuronectidae</taxon>
        <taxon>Pleuronectes</taxon>
    </lineage>
</organism>
<dbReference type="EMBL" id="CADEAL010000394">
    <property type="protein sequence ID" value="CAB1419526.1"/>
    <property type="molecule type" value="Genomic_DNA"/>
</dbReference>
<protein>
    <submittedName>
        <fullName evidence="1">Uncharacterized protein</fullName>
    </submittedName>
</protein>
<sequence length="83" mass="9431">MIREGFDSKEKCNPGTVGYTVVRLCLKVRADMLAVPVMCPSNTNSYLTGLCKRPDWKLWTLRRHVEHLQASDPCNPEPLQLCV</sequence>